<evidence type="ECO:0000256" key="1">
    <source>
        <dbReference type="SAM" id="MobiDB-lite"/>
    </source>
</evidence>
<comment type="caution">
    <text evidence="2">The sequence shown here is derived from an EMBL/GenBank/DDBJ whole genome shotgun (WGS) entry which is preliminary data.</text>
</comment>
<reference evidence="2 3" key="1">
    <citation type="submission" date="2020-10" db="EMBL/GenBank/DDBJ databases">
        <title>Sequencing the genomes of 1000 actinobacteria strains.</title>
        <authorList>
            <person name="Klenk H.-P."/>
        </authorList>
    </citation>
    <scope>NUCLEOTIDE SEQUENCE [LARGE SCALE GENOMIC DNA]</scope>
    <source>
        <strain evidence="2 3">DSM 43173</strain>
    </source>
</reference>
<protein>
    <submittedName>
        <fullName evidence="2">Uncharacterized protein</fullName>
    </submittedName>
</protein>
<dbReference type="RefSeq" id="WP_192785470.1">
    <property type="nucleotide sequence ID" value="NZ_JADBEK010000001.1"/>
</dbReference>
<name>A0ABR9LWD9_9ACTN</name>
<sequence>MYRELYRVGPRAEHARPEERMAILEPVVTQPLLSTMLKGIAALRAKGRFTYGTPTFHTFKVEVRGDRAVVHDCQDGRDGGQADSRTGKHLTHGMPGTYMVAALAKEADGAWRVAKVEQLDSPCSPAA</sequence>
<keyword evidence="3" id="KW-1185">Reference proteome</keyword>
<accession>A0ABR9LWD9</accession>
<proteinExistence type="predicted"/>
<evidence type="ECO:0000313" key="3">
    <source>
        <dbReference type="Proteomes" id="UP000633509"/>
    </source>
</evidence>
<organism evidence="2 3">
    <name type="scientific">Nonomuraea angiospora</name>
    <dbReference type="NCBI Taxonomy" id="46172"/>
    <lineage>
        <taxon>Bacteria</taxon>
        <taxon>Bacillati</taxon>
        <taxon>Actinomycetota</taxon>
        <taxon>Actinomycetes</taxon>
        <taxon>Streptosporangiales</taxon>
        <taxon>Streptosporangiaceae</taxon>
        <taxon>Nonomuraea</taxon>
    </lineage>
</organism>
<feature type="region of interest" description="Disordered" evidence="1">
    <location>
        <begin position="72"/>
        <end position="91"/>
    </location>
</feature>
<dbReference type="Proteomes" id="UP000633509">
    <property type="component" value="Unassembled WGS sequence"/>
</dbReference>
<dbReference type="EMBL" id="JADBEK010000001">
    <property type="protein sequence ID" value="MBE1584578.1"/>
    <property type="molecule type" value="Genomic_DNA"/>
</dbReference>
<gene>
    <name evidence="2" type="ORF">H4W80_002836</name>
</gene>
<evidence type="ECO:0000313" key="2">
    <source>
        <dbReference type="EMBL" id="MBE1584578.1"/>
    </source>
</evidence>